<feature type="binding site" evidence="10">
    <location>
        <position position="913"/>
    </location>
    <ligand>
        <name>Zn(2+)</name>
        <dbReference type="ChEBI" id="CHEBI:29105"/>
    </ligand>
</feature>
<dbReference type="InterPro" id="IPR009008">
    <property type="entry name" value="Val/Leu/Ile-tRNA-synth_edit"/>
</dbReference>
<dbReference type="STRING" id="1172190.M947_10415"/>
<accession>T0KDN4</accession>
<proteinExistence type="inferred from homology"/>
<protein>
    <recommendedName>
        <fullName evidence="10">Isoleucine--tRNA ligase</fullName>
        <ecNumber evidence="10">6.1.1.5</ecNumber>
    </recommendedName>
    <alternativeName>
        <fullName evidence="10">Isoleucyl-tRNA synthetase</fullName>
        <shortName evidence="10">IleRS</shortName>
    </alternativeName>
</protein>
<dbReference type="PANTHER" id="PTHR42765">
    <property type="entry name" value="SOLEUCYL-TRNA SYNTHETASE"/>
    <property type="match status" value="1"/>
</dbReference>
<dbReference type="GO" id="GO:0000049">
    <property type="term" value="F:tRNA binding"/>
    <property type="evidence" value="ECO:0007669"/>
    <property type="project" value="InterPro"/>
</dbReference>
<feature type="binding site" evidence="10">
    <location>
        <position position="613"/>
    </location>
    <ligand>
        <name>ATP</name>
        <dbReference type="ChEBI" id="CHEBI:30616"/>
    </ligand>
</feature>
<dbReference type="SUPFAM" id="SSF47323">
    <property type="entry name" value="Anticodon-binding domain of a subclass of class I aminoacyl-tRNA synthetases"/>
    <property type="match status" value="1"/>
</dbReference>
<dbReference type="Pfam" id="PF08264">
    <property type="entry name" value="Anticodon_1"/>
    <property type="match status" value="1"/>
</dbReference>
<keyword evidence="2 10" id="KW-0436">Ligase</keyword>
<keyword evidence="14" id="KW-1185">Reference proteome</keyword>
<feature type="binding site" evidence="10">
    <location>
        <position position="895"/>
    </location>
    <ligand>
        <name>Zn(2+)</name>
        <dbReference type="ChEBI" id="CHEBI:29105"/>
    </ligand>
</feature>
<feature type="short sequence motif" description="'HIGH' region" evidence="10">
    <location>
        <begin position="57"/>
        <end position="67"/>
    </location>
</feature>
<evidence type="ECO:0000256" key="5">
    <source>
        <dbReference type="ARBA" id="ARBA00022840"/>
    </source>
</evidence>
<keyword evidence="6 10" id="KW-0648">Protein biosynthesis</keyword>
<dbReference type="HAMAP" id="MF_02002">
    <property type="entry name" value="Ile_tRNA_synth_type1"/>
    <property type="match status" value="1"/>
</dbReference>
<name>T0KDN4_9BACT</name>
<dbReference type="AlphaFoldDB" id="T0KDN4"/>
<dbReference type="Proteomes" id="UP000015520">
    <property type="component" value="Unassembled WGS sequence"/>
</dbReference>
<gene>
    <name evidence="10" type="primary">ileS</name>
    <name evidence="13" type="ORF">M947_10415</name>
</gene>
<dbReference type="CDD" id="cd00818">
    <property type="entry name" value="IleRS_core"/>
    <property type="match status" value="1"/>
</dbReference>
<keyword evidence="3 10" id="KW-0547">Nucleotide-binding</keyword>
<evidence type="ECO:0000259" key="11">
    <source>
        <dbReference type="Pfam" id="PF00133"/>
    </source>
</evidence>
<feature type="binding site" evidence="10">
    <location>
        <position position="910"/>
    </location>
    <ligand>
        <name>Zn(2+)</name>
        <dbReference type="ChEBI" id="CHEBI:29105"/>
    </ligand>
</feature>
<comment type="cofactor">
    <cofactor evidence="10">
        <name>Zn(2+)</name>
        <dbReference type="ChEBI" id="CHEBI:29105"/>
    </cofactor>
    <text evidence="10">Binds 1 zinc ion per subunit.</text>
</comment>
<dbReference type="GO" id="GO:0008270">
    <property type="term" value="F:zinc ion binding"/>
    <property type="evidence" value="ECO:0007669"/>
    <property type="project" value="UniProtKB-UniRule"/>
</dbReference>
<keyword evidence="7 10" id="KW-0030">Aminoacyl-tRNA synthetase</keyword>
<dbReference type="InterPro" id="IPR009080">
    <property type="entry name" value="tRNAsynth_Ia_anticodon-bd"/>
</dbReference>
<keyword evidence="10" id="KW-0479">Metal-binding</keyword>
<comment type="subunit">
    <text evidence="10">Monomer.</text>
</comment>
<feature type="binding site" evidence="10">
    <location>
        <position position="898"/>
    </location>
    <ligand>
        <name>Zn(2+)</name>
        <dbReference type="ChEBI" id="CHEBI:29105"/>
    </ligand>
</feature>
<dbReference type="Gene3D" id="1.10.730.20">
    <property type="match status" value="1"/>
</dbReference>
<comment type="similarity">
    <text evidence="1 10">Belongs to the class-I aminoacyl-tRNA synthetase family. IleS type 1 subfamily.</text>
</comment>
<dbReference type="EMBL" id="AUPZ01000014">
    <property type="protein sequence ID" value="EQB34869.1"/>
    <property type="molecule type" value="Genomic_DNA"/>
</dbReference>
<dbReference type="InterPro" id="IPR023585">
    <property type="entry name" value="Ile-tRNA-ligase_type1"/>
</dbReference>
<dbReference type="Gene3D" id="1.10.10.830">
    <property type="entry name" value="Ile-tRNA synthetase CP2 domain-like"/>
    <property type="match status" value="1"/>
</dbReference>
<dbReference type="OrthoDB" id="9810365at2"/>
<feature type="binding site" evidence="10">
    <location>
        <position position="569"/>
    </location>
    <ligand>
        <name>L-isoleucyl-5'-AMP</name>
        <dbReference type="ChEBI" id="CHEBI:178002"/>
    </ligand>
</feature>
<dbReference type="RefSeq" id="WP_021288321.1">
    <property type="nucleotide sequence ID" value="NZ_AUPZ01000014.1"/>
</dbReference>
<comment type="subcellular location">
    <subcellularLocation>
        <location evidence="10">Cytoplasm</location>
    </subcellularLocation>
</comment>
<dbReference type="InterPro" id="IPR002301">
    <property type="entry name" value="Ile-tRNA-ligase"/>
</dbReference>
<organism evidence="13 14">
    <name type="scientific">Sulfurimonas hongkongensis</name>
    <dbReference type="NCBI Taxonomy" id="1172190"/>
    <lineage>
        <taxon>Bacteria</taxon>
        <taxon>Pseudomonadati</taxon>
        <taxon>Campylobacterota</taxon>
        <taxon>Epsilonproteobacteria</taxon>
        <taxon>Campylobacterales</taxon>
        <taxon>Sulfurimonadaceae</taxon>
        <taxon>Sulfurimonas</taxon>
    </lineage>
</organism>
<dbReference type="SUPFAM" id="SSF52374">
    <property type="entry name" value="Nucleotidylyl transferase"/>
    <property type="match status" value="1"/>
</dbReference>
<dbReference type="PRINTS" id="PR00984">
    <property type="entry name" value="TRNASYNTHILE"/>
</dbReference>
<evidence type="ECO:0000256" key="10">
    <source>
        <dbReference type="HAMAP-Rule" id="MF_02002"/>
    </source>
</evidence>
<dbReference type="InterPro" id="IPR033708">
    <property type="entry name" value="Anticodon_Ile_BEm"/>
</dbReference>
<evidence type="ECO:0000256" key="4">
    <source>
        <dbReference type="ARBA" id="ARBA00022833"/>
    </source>
</evidence>
<evidence type="ECO:0000256" key="2">
    <source>
        <dbReference type="ARBA" id="ARBA00022598"/>
    </source>
</evidence>
<sequence length="919" mass="104324">MDYKETLLLPTTNFAMRGNLINNEPLRYDAWDENKVYEKMKANRKDAPSFTLHDGPPYANGNTHIGHALNKILKDIIVKQHYFAGKSVRFTPGWDCHGLPIEQQVEKKLGGKKKKELLEVSKVRELCREHARKFVDIQRDEFKKLGILADWENPYVTMDFKFEANIYRTLCSVAKAGLLIERSKPVYWSWAERTALAEAEVEYEDKESHSIYVAFKLSDEAKAETGLSGKAALVIWTTTPWTLPSNTGISLNPEEKYALTTDGFIVARDLHESLLELGVVKGEIAKEIDPKTLENKKAINPLNGRTSTVVLGDHVMMDSGTGCVHTAPGHGEDDYRVGLKYGLEVLMPVDETGCFDETVVKEKLLPNPKGFVGQLIFKCNDKILELLGDALLYESKFTHSYPHCWRSHTPLIFRATKQWFISVDEKPKTQDKTLREIALSEVQKTLFFPKTGKKRLESMVANRPDWCISRQRDWGVPIAFFRVKSSGEVLFDEKVLNFVAMIFEMQGSDAWYSMSIEELLYPGSGYKADELEKVTDILDVWFDSGSTWYSVLKSRNYDAGDYPADLYVEGSDQHRGWFQSSMFLSAAVEHQAPYKGVLTHGFTVDEKGEKMSKSKGNVVAPEKVLKEYGSEILRLWVASSDYQGDLKISQGILKQNSENYRKLRNTFRIMLANINDLEVLSPYSEMGELDRWILSVAREVFNNSHKSFSEYNYVHGMSLLNNFIVNELSGMYIDMTKDSLYCNAKSDKKRKASQSAMAIITKSMLLLIAPILTYTADEIVENAPAIIKGDASSIFDMVYEEIKEIETSFDEEYMVKARESFATIVDTLKKEKIIKNTLELAISCNSKAILDMDSTDAEDWFVVSKVSDEEEKESLGSFKVGDDSFTITKATAHKCPRCWKYQAANEDETCERCARVVNA</sequence>
<dbReference type="EC" id="6.1.1.5" evidence="10"/>
<dbReference type="Gene3D" id="3.90.740.10">
    <property type="entry name" value="Valyl/Leucyl/Isoleucyl-tRNA synthetase, editing domain"/>
    <property type="match status" value="1"/>
</dbReference>
<comment type="catalytic activity">
    <reaction evidence="9 10">
        <text>tRNA(Ile) + L-isoleucine + ATP = L-isoleucyl-tRNA(Ile) + AMP + diphosphate</text>
        <dbReference type="Rhea" id="RHEA:11060"/>
        <dbReference type="Rhea" id="RHEA-COMP:9666"/>
        <dbReference type="Rhea" id="RHEA-COMP:9695"/>
        <dbReference type="ChEBI" id="CHEBI:30616"/>
        <dbReference type="ChEBI" id="CHEBI:33019"/>
        <dbReference type="ChEBI" id="CHEBI:58045"/>
        <dbReference type="ChEBI" id="CHEBI:78442"/>
        <dbReference type="ChEBI" id="CHEBI:78528"/>
        <dbReference type="ChEBI" id="CHEBI:456215"/>
        <dbReference type="EC" id="6.1.1.5"/>
    </reaction>
</comment>
<dbReference type="InterPro" id="IPR050081">
    <property type="entry name" value="Ile-tRNA_ligase"/>
</dbReference>
<dbReference type="SUPFAM" id="SSF50677">
    <property type="entry name" value="ValRS/IleRS/LeuRS editing domain"/>
    <property type="match status" value="1"/>
</dbReference>
<keyword evidence="5 10" id="KW-0067">ATP-binding</keyword>
<comment type="caution">
    <text evidence="13">The sequence shown here is derived from an EMBL/GenBank/DDBJ whole genome shotgun (WGS) entry which is preliminary data.</text>
</comment>
<comment type="domain">
    <text evidence="10">IleRS has two distinct active sites: one for aminoacylation and one for editing. The misactivated valine is translocated from the active site to the editing site, which sterically excludes the correctly activated isoleucine. The single editing site contains two valyl binding pockets, one specific for each substrate (Val-AMP or Val-tRNA(Ile)).</text>
</comment>
<dbReference type="eggNOG" id="COG0060">
    <property type="taxonomic scope" value="Bacteria"/>
</dbReference>
<dbReference type="GO" id="GO:0005829">
    <property type="term" value="C:cytosol"/>
    <property type="evidence" value="ECO:0007669"/>
    <property type="project" value="TreeGrafter"/>
</dbReference>
<evidence type="ECO:0000259" key="12">
    <source>
        <dbReference type="Pfam" id="PF08264"/>
    </source>
</evidence>
<dbReference type="GO" id="GO:0002161">
    <property type="term" value="F:aminoacyl-tRNA deacylase activity"/>
    <property type="evidence" value="ECO:0007669"/>
    <property type="project" value="InterPro"/>
</dbReference>
<evidence type="ECO:0000256" key="7">
    <source>
        <dbReference type="ARBA" id="ARBA00023146"/>
    </source>
</evidence>
<dbReference type="CDD" id="cd07960">
    <property type="entry name" value="Anticodon_Ia_Ile_BEm"/>
    <property type="match status" value="1"/>
</dbReference>
<dbReference type="InterPro" id="IPR002300">
    <property type="entry name" value="aa-tRNA-synth_Ia"/>
</dbReference>
<keyword evidence="10" id="KW-0963">Cytoplasm</keyword>
<dbReference type="Pfam" id="PF00133">
    <property type="entry name" value="tRNA-synt_1"/>
    <property type="match status" value="1"/>
</dbReference>
<evidence type="ECO:0000256" key="1">
    <source>
        <dbReference type="ARBA" id="ARBA00006887"/>
    </source>
</evidence>
<comment type="function">
    <text evidence="8 10">Catalyzes the attachment of isoleucine to tRNA(Ile). As IleRS can inadvertently accommodate and process structurally similar amino acids such as valine, to avoid such errors it has two additional distinct tRNA(Ile)-dependent editing activities. One activity is designated as 'pretransfer' editing and involves the hydrolysis of activated Val-AMP. The other activity is designated 'posttransfer' editing and involves deacylation of mischarged Val-tRNA(Ile).</text>
</comment>
<dbReference type="GO" id="GO:0005524">
    <property type="term" value="F:ATP binding"/>
    <property type="evidence" value="ECO:0007669"/>
    <property type="project" value="UniProtKB-UniRule"/>
</dbReference>
<feature type="short sequence motif" description="'KMSKS' region" evidence="10">
    <location>
        <begin position="610"/>
        <end position="614"/>
    </location>
</feature>
<evidence type="ECO:0000256" key="6">
    <source>
        <dbReference type="ARBA" id="ARBA00022917"/>
    </source>
</evidence>
<dbReference type="GO" id="GO:0004822">
    <property type="term" value="F:isoleucine-tRNA ligase activity"/>
    <property type="evidence" value="ECO:0007669"/>
    <property type="project" value="UniProtKB-UniRule"/>
</dbReference>
<evidence type="ECO:0000256" key="9">
    <source>
        <dbReference type="ARBA" id="ARBA00048359"/>
    </source>
</evidence>
<evidence type="ECO:0000313" key="14">
    <source>
        <dbReference type="Proteomes" id="UP000015520"/>
    </source>
</evidence>
<dbReference type="Gene3D" id="3.40.50.620">
    <property type="entry name" value="HUPs"/>
    <property type="match status" value="2"/>
</dbReference>
<reference evidence="13 14" key="1">
    <citation type="submission" date="2013-07" db="EMBL/GenBank/DDBJ databases">
        <title>Sulfurimonas hongkongensis AST-10 Genome Sequencing.</title>
        <authorList>
            <person name="Cai L."/>
            <person name="Zhang T."/>
        </authorList>
    </citation>
    <scope>NUCLEOTIDE SEQUENCE [LARGE SCALE GENOMIC DNA]</scope>
    <source>
        <strain evidence="13 14">AST-10</strain>
    </source>
</reference>
<feature type="domain" description="Aminoacyl-tRNA synthetase class Ia" evidence="11">
    <location>
        <begin position="27"/>
        <end position="649"/>
    </location>
</feature>
<dbReference type="PANTHER" id="PTHR42765:SF1">
    <property type="entry name" value="ISOLEUCINE--TRNA LIGASE, MITOCHONDRIAL"/>
    <property type="match status" value="1"/>
</dbReference>
<dbReference type="PATRIC" id="fig|1172190.3.peg.2009"/>
<dbReference type="GO" id="GO:0006428">
    <property type="term" value="P:isoleucyl-tRNA aminoacylation"/>
    <property type="evidence" value="ECO:0007669"/>
    <property type="project" value="UniProtKB-UniRule"/>
</dbReference>
<evidence type="ECO:0000256" key="8">
    <source>
        <dbReference type="ARBA" id="ARBA00025217"/>
    </source>
</evidence>
<keyword evidence="4 10" id="KW-0862">Zinc</keyword>
<dbReference type="InterPro" id="IPR014729">
    <property type="entry name" value="Rossmann-like_a/b/a_fold"/>
</dbReference>
<dbReference type="InterPro" id="IPR013155">
    <property type="entry name" value="M/V/L/I-tRNA-synth_anticd-bd"/>
</dbReference>
<dbReference type="NCBIfam" id="TIGR00392">
    <property type="entry name" value="ileS"/>
    <property type="match status" value="1"/>
</dbReference>
<feature type="domain" description="Methionyl/Valyl/Leucyl/Isoleucyl-tRNA synthetase anticodon-binding" evidence="12">
    <location>
        <begin position="690"/>
        <end position="841"/>
    </location>
</feature>
<evidence type="ECO:0000313" key="13">
    <source>
        <dbReference type="EMBL" id="EQB34869.1"/>
    </source>
</evidence>
<evidence type="ECO:0000256" key="3">
    <source>
        <dbReference type="ARBA" id="ARBA00022741"/>
    </source>
</evidence>